<dbReference type="InterPro" id="IPR037069">
    <property type="entry name" value="AcylCoA_DH/ox_N_sf"/>
</dbReference>
<feature type="region of interest" description="Disordered" evidence="1">
    <location>
        <begin position="1"/>
        <end position="33"/>
    </location>
</feature>
<name>A0ABS6YYB5_9ACTN</name>
<dbReference type="Gene3D" id="1.10.540.10">
    <property type="entry name" value="Acyl-CoA dehydrogenase/oxidase, N-terminal domain"/>
    <property type="match status" value="1"/>
</dbReference>
<organism evidence="2 3">
    <name type="scientific">Streptomyces anatolicus</name>
    <dbReference type="NCBI Taxonomy" id="2675858"/>
    <lineage>
        <taxon>Bacteria</taxon>
        <taxon>Bacillati</taxon>
        <taxon>Actinomycetota</taxon>
        <taxon>Actinomycetes</taxon>
        <taxon>Kitasatosporales</taxon>
        <taxon>Streptomycetaceae</taxon>
        <taxon>Streptomyces</taxon>
    </lineage>
</organism>
<dbReference type="InterPro" id="IPR009100">
    <property type="entry name" value="AcylCoA_DH/oxidase_NM_dom_sf"/>
</dbReference>
<accession>A0ABS6YYB5</accession>
<dbReference type="Proteomes" id="UP001197114">
    <property type="component" value="Unassembled WGS sequence"/>
</dbReference>
<proteinExistence type="predicted"/>
<dbReference type="EMBL" id="WMBF01000683">
    <property type="protein sequence ID" value="MBW5425964.1"/>
    <property type="molecule type" value="Genomic_DNA"/>
</dbReference>
<protein>
    <submittedName>
        <fullName evidence="2">Acyl-CoA dehydrogenase</fullName>
    </submittedName>
</protein>
<evidence type="ECO:0000256" key="1">
    <source>
        <dbReference type="SAM" id="MobiDB-lite"/>
    </source>
</evidence>
<evidence type="ECO:0000313" key="3">
    <source>
        <dbReference type="Proteomes" id="UP001197114"/>
    </source>
</evidence>
<sequence length="170" mass="17571">MSSTDRAAAEADHRARRLDERFGDPGDDSSETGWRALLRADERAEPPAAAEALLDAEGFGAELVPVALGGRLERADTLVRVLRPVFRRDVGLGLGHGITSLFAASPVFAAGTARQRAEVAALLCGGGRAAIVHRSLAHGTALLRGELTAVRGGSGGGMVLGGRKDVVLNA</sequence>
<feature type="non-terminal residue" evidence="2">
    <location>
        <position position="170"/>
    </location>
</feature>
<gene>
    <name evidence="2" type="ORF">GKQ77_31130</name>
</gene>
<feature type="compositionally biased region" description="Basic and acidic residues" evidence="1">
    <location>
        <begin position="7"/>
        <end position="24"/>
    </location>
</feature>
<dbReference type="SUPFAM" id="SSF56645">
    <property type="entry name" value="Acyl-CoA dehydrogenase NM domain-like"/>
    <property type="match status" value="1"/>
</dbReference>
<evidence type="ECO:0000313" key="2">
    <source>
        <dbReference type="EMBL" id="MBW5425964.1"/>
    </source>
</evidence>
<reference evidence="2 3" key="1">
    <citation type="submission" date="2019-11" db="EMBL/GenBank/DDBJ databases">
        <authorList>
            <person name="Ay H."/>
        </authorList>
    </citation>
    <scope>NUCLEOTIDE SEQUENCE [LARGE SCALE GENOMIC DNA]</scope>
    <source>
        <strain evidence="2 3">BG9H</strain>
    </source>
</reference>
<comment type="caution">
    <text evidence="2">The sequence shown here is derived from an EMBL/GenBank/DDBJ whole genome shotgun (WGS) entry which is preliminary data.</text>
</comment>
<keyword evidence="3" id="KW-1185">Reference proteome</keyword>